<dbReference type="CDD" id="cd01335">
    <property type="entry name" value="Radical_SAM"/>
    <property type="match status" value="1"/>
</dbReference>
<name>A0A7C3YLU3_9EURY</name>
<dbReference type="Pfam" id="PF26257">
    <property type="entry name" value="DUF8061"/>
    <property type="match status" value="1"/>
</dbReference>
<evidence type="ECO:0000313" key="6">
    <source>
        <dbReference type="EMBL" id="HGE65983.1"/>
    </source>
</evidence>
<evidence type="ECO:0000256" key="2">
    <source>
        <dbReference type="ARBA" id="ARBA00022723"/>
    </source>
</evidence>
<accession>A0A7C3YLU3</accession>
<organism evidence="6">
    <name type="scientific">Geoglobus ahangari</name>
    <dbReference type="NCBI Taxonomy" id="113653"/>
    <lineage>
        <taxon>Archaea</taxon>
        <taxon>Methanobacteriati</taxon>
        <taxon>Methanobacteriota</taxon>
        <taxon>Archaeoglobi</taxon>
        <taxon>Archaeoglobales</taxon>
        <taxon>Archaeoglobaceae</taxon>
        <taxon>Geoglobus</taxon>
    </lineage>
</organism>
<keyword evidence="1" id="KW-0949">S-adenosyl-L-methionine</keyword>
<dbReference type="GO" id="GO:0051536">
    <property type="term" value="F:iron-sulfur cluster binding"/>
    <property type="evidence" value="ECO:0007669"/>
    <property type="project" value="UniProtKB-KW"/>
</dbReference>
<dbReference type="PANTHER" id="PTHR43288:SF1">
    <property type="entry name" value="GLYCYL-RADICAL ENZYME ACTIVATING ENZYME MJ0021-RELATED"/>
    <property type="match status" value="1"/>
</dbReference>
<evidence type="ECO:0000256" key="3">
    <source>
        <dbReference type="ARBA" id="ARBA00023004"/>
    </source>
</evidence>
<dbReference type="PROSITE" id="PS51918">
    <property type="entry name" value="RADICAL_SAM"/>
    <property type="match status" value="1"/>
</dbReference>
<keyword evidence="3" id="KW-0408">Iron</keyword>
<dbReference type="Pfam" id="PF04055">
    <property type="entry name" value="Radical_SAM"/>
    <property type="match status" value="1"/>
</dbReference>
<dbReference type="InterPro" id="IPR058240">
    <property type="entry name" value="rSAM_sf"/>
</dbReference>
<gene>
    <name evidence="6" type="ORF">ENX77_02485</name>
</gene>
<dbReference type="PANTHER" id="PTHR43288">
    <property type="entry name" value="BIOTIN SYNTHASE-RELATED PROTEIN, RADICAL SAM SUPERFAMILY"/>
    <property type="match status" value="1"/>
</dbReference>
<dbReference type="InterPro" id="IPR013785">
    <property type="entry name" value="Aldolase_TIM"/>
</dbReference>
<dbReference type="GO" id="GO:0003824">
    <property type="term" value="F:catalytic activity"/>
    <property type="evidence" value="ECO:0007669"/>
    <property type="project" value="InterPro"/>
</dbReference>
<sequence length="328" mass="37733">MKRIEGGSYYTYLTEGCRLCRRGAKLVLFVTGLCKRKCYYCPISEEKKGKDVIFANEREVRDIDDVVDEALSMDAEGVAITGGEPLLKLERVLEFVEMFSKADMHVHLYTSVKAKESVLKKLAEKGLHEIRFHPPELKGIKEYEEPLKKAIKFSIEAGFEIPAVEYKEEIVEIVNRNDAFLNVNELEFSSTNFSNLIKRGWEVGEGYEAKGSKEIADKYAEKVRKFHFCSVRFKNVAQLRRRLIRMAFNMPDFYKVTKDGTVICGLIEGDKELIRKVLIQNGVEFQEVEEGFEVPVDVAESLKNEFMVSIIERYPTSKRIIVEKIPLE</sequence>
<dbReference type="SFLD" id="SFLDG01108">
    <property type="entry name" value="Uncharacterised_Radical_SAM_Su"/>
    <property type="match status" value="1"/>
</dbReference>
<evidence type="ECO:0000256" key="1">
    <source>
        <dbReference type="ARBA" id="ARBA00022691"/>
    </source>
</evidence>
<keyword evidence="2" id="KW-0479">Metal-binding</keyword>
<dbReference type="InterPro" id="IPR058374">
    <property type="entry name" value="DUF8061"/>
</dbReference>
<dbReference type="AlphaFoldDB" id="A0A7C3YLU3"/>
<feature type="domain" description="Radical SAM core" evidence="5">
    <location>
        <begin position="19"/>
        <end position="247"/>
    </location>
</feature>
<dbReference type="SFLD" id="SFLDS00029">
    <property type="entry name" value="Radical_SAM"/>
    <property type="match status" value="1"/>
</dbReference>
<dbReference type="EMBL" id="DTPI01000015">
    <property type="protein sequence ID" value="HGE65983.1"/>
    <property type="molecule type" value="Genomic_DNA"/>
</dbReference>
<dbReference type="GO" id="GO:0046872">
    <property type="term" value="F:metal ion binding"/>
    <property type="evidence" value="ECO:0007669"/>
    <property type="project" value="UniProtKB-KW"/>
</dbReference>
<dbReference type="InterPro" id="IPR007197">
    <property type="entry name" value="rSAM"/>
</dbReference>
<dbReference type="InterPro" id="IPR040087">
    <property type="entry name" value="MJ0021-like"/>
</dbReference>
<evidence type="ECO:0000256" key="4">
    <source>
        <dbReference type="ARBA" id="ARBA00023014"/>
    </source>
</evidence>
<reference evidence="6" key="1">
    <citation type="journal article" date="2020" name="mSystems">
        <title>Genome- and Community-Level Interaction Insights into Carbon Utilization and Element Cycling Functions of Hydrothermarchaeota in Hydrothermal Sediment.</title>
        <authorList>
            <person name="Zhou Z."/>
            <person name="Liu Y."/>
            <person name="Xu W."/>
            <person name="Pan J."/>
            <person name="Luo Z.H."/>
            <person name="Li M."/>
        </authorList>
    </citation>
    <scope>NUCLEOTIDE SEQUENCE [LARGE SCALE GENOMIC DNA]</scope>
    <source>
        <strain evidence="6">SpSt-97</strain>
    </source>
</reference>
<proteinExistence type="predicted"/>
<comment type="caution">
    <text evidence="6">The sequence shown here is derived from an EMBL/GenBank/DDBJ whole genome shotgun (WGS) entry which is preliminary data.</text>
</comment>
<evidence type="ECO:0000259" key="5">
    <source>
        <dbReference type="PROSITE" id="PS51918"/>
    </source>
</evidence>
<protein>
    <submittedName>
        <fullName evidence="6">Radical SAM protein</fullName>
    </submittedName>
</protein>
<dbReference type="Gene3D" id="3.20.20.70">
    <property type="entry name" value="Aldolase class I"/>
    <property type="match status" value="1"/>
</dbReference>
<dbReference type="SUPFAM" id="SSF102114">
    <property type="entry name" value="Radical SAM enzymes"/>
    <property type="match status" value="1"/>
</dbReference>
<keyword evidence="4" id="KW-0411">Iron-sulfur</keyword>